<reference evidence="23 24" key="1">
    <citation type="submission" date="2016-10" db="EMBL/GenBank/DDBJ databases">
        <authorList>
            <person name="de Groot N.N."/>
        </authorList>
    </citation>
    <scope>NUCLEOTIDE SEQUENCE [LARGE SCALE GENOMIC DNA]</scope>
    <source>
        <strain evidence="23 24">DSM 1801</strain>
    </source>
</reference>
<feature type="domain" description="Prephenate dehydratase" evidence="21">
    <location>
        <begin position="108"/>
        <end position="285"/>
    </location>
</feature>
<dbReference type="SUPFAM" id="SSF53850">
    <property type="entry name" value="Periplasmic binding protein-like II"/>
    <property type="match status" value="1"/>
</dbReference>
<dbReference type="EC" id="4.2.1.51" evidence="6"/>
<sequence length="376" mass="42972">MDLKESREKIDSIDKQIAELIQERMGVSVEVAKYKKETGKKIFDKVREQEILEKLGGMAKDEFNRQGVQEIYAQIMSISRKLQYSLLKRDEAAHNLEPVKSLNLNGKKVVFFGEHGAYTEQAMFEFFGEKVESYSVKTFKEVMEELKLGNADYGVLPIENSSTGGITDCFDLLIDYDNYIIGEHEIKVNQCLLGLPGAKAENLTRVFSHEQGLMQCASFLEKYPKMEQVPYMSTAISAKKVAQEQNLQYGAIASKRAAEYYGLEVLQENINYEALNATRFIIIAREPIYLEDSNKVSICVQLPHECGSLHNMISHFIYNNLNMTKIESRPIQGKKWEYRFFVEFEGNFQDSGVQNALYGIQEEASKCRILGNFKTV</sequence>
<keyword evidence="11" id="KW-0057">Aromatic amino acid biosynthesis</keyword>
<keyword evidence="10" id="KW-0028">Amino-acid biosynthesis</keyword>
<dbReference type="InterPro" id="IPR002912">
    <property type="entry name" value="ACT_dom"/>
</dbReference>
<comment type="function">
    <text evidence="2">Catalyzes the Claisen rearrangement of chorismate to prephenate and the decarboxylation/dehydration of prephenate to phenylpyruvate.</text>
</comment>
<feature type="site" description="Essential for prephenate dehydratase activity" evidence="19">
    <location>
        <position position="278"/>
    </location>
</feature>
<dbReference type="SUPFAM" id="SSF48600">
    <property type="entry name" value="Chorismate mutase II"/>
    <property type="match status" value="1"/>
</dbReference>
<evidence type="ECO:0000256" key="18">
    <source>
        <dbReference type="ARBA" id="ARBA00047848"/>
    </source>
</evidence>
<dbReference type="PANTHER" id="PTHR21022:SF19">
    <property type="entry name" value="PREPHENATE DEHYDRATASE-RELATED"/>
    <property type="match status" value="1"/>
</dbReference>
<protein>
    <recommendedName>
        <fullName evidence="7">Bifunctional chorismate mutase/prephenate dehydratase</fullName>
        <ecNumber evidence="6">4.2.1.51</ecNumber>
    </recommendedName>
    <alternativeName>
        <fullName evidence="17">Chorismate mutase-prephenate dehydratase</fullName>
    </alternativeName>
    <alternativeName>
        <fullName evidence="8">Prephenate dehydratase</fullName>
    </alternativeName>
    <alternativeName>
        <fullName evidence="16">p-protein</fullName>
    </alternativeName>
</protein>
<keyword evidence="9" id="KW-0963">Cytoplasm</keyword>
<keyword evidence="14" id="KW-0456">Lyase</keyword>
<keyword evidence="15" id="KW-0511">Multifunctional enzyme</keyword>
<dbReference type="InterPro" id="IPR008242">
    <property type="entry name" value="Chor_mutase/pphenate_deHydtase"/>
</dbReference>
<dbReference type="CDD" id="cd13631">
    <property type="entry name" value="PBP2_Ct-PDT_like"/>
    <property type="match status" value="1"/>
</dbReference>
<keyword evidence="13" id="KW-0413">Isomerase</keyword>
<evidence type="ECO:0000313" key="23">
    <source>
        <dbReference type="EMBL" id="SET50479.1"/>
    </source>
</evidence>
<dbReference type="SMART" id="SM00830">
    <property type="entry name" value="CM_2"/>
    <property type="match status" value="1"/>
</dbReference>
<organism evidence="23 24">
    <name type="scientific">[Clostridium] polysaccharolyticum</name>
    <dbReference type="NCBI Taxonomy" id="29364"/>
    <lineage>
        <taxon>Bacteria</taxon>
        <taxon>Bacillati</taxon>
        <taxon>Bacillota</taxon>
        <taxon>Clostridia</taxon>
        <taxon>Lachnospirales</taxon>
        <taxon>Lachnospiraceae</taxon>
    </lineage>
</organism>
<comment type="catalytic activity">
    <reaction evidence="1">
        <text>chorismate = prephenate</text>
        <dbReference type="Rhea" id="RHEA:13897"/>
        <dbReference type="ChEBI" id="CHEBI:29748"/>
        <dbReference type="ChEBI" id="CHEBI:29934"/>
        <dbReference type="EC" id="5.4.99.5"/>
    </reaction>
</comment>
<dbReference type="PROSITE" id="PS51171">
    <property type="entry name" value="PREPHENATE_DEHYDR_3"/>
    <property type="match status" value="1"/>
</dbReference>
<proteinExistence type="predicted"/>
<evidence type="ECO:0000259" key="22">
    <source>
        <dbReference type="PROSITE" id="PS51671"/>
    </source>
</evidence>
<comment type="catalytic activity">
    <reaction evidence="18">
        <text>prephenate + H(+) = 3-phenylpyruvate + CO2 + H2O</text>
        <dbReference type="Rhea" id="RHEA:21648"/>
        <dbReference type="ChEBI" id="CHEBI:15377"/>
        <dbReference type="ChEBI" id="CHEBI:15378"/>
        <dbReference type="ChEBI" id="CHEBI:16526"/>
        <dbReference type="ChEBI" id="CHEBI:18005"/>
        <dbReference type="ChEBI" id="CHEBI:29934"/>
        <dbReference type="EC" id="4.2.1.51"/>
    </reaction>
</comment>
<dbReference type="InterPro" id="IPR018528">
    <property type="entry name" value="Preph_deHydtase_CS"/>
</dbReference>
<evidence type="ECO:0000256" key="12">
    <source>
        <dbReference type="ARBA" id="ARBA00023222"/>
    </source>
</evidence>
<evidence type="ECO:0000256" key="8">
    <source>
        <dbReference type="ARBA" id="ARBA00021872"/>
    </source>
</evidence>
<dbReference type="AlphaFoldDB" id="A0A1I0EXV6"/>
<dbReference type="Gene3D" id="3.30.70.260">
    <property type="match status" value="1"/>
</dbReference>
<dbReference type="GO" id="GO:0004664">
    <property type="term" value="F:prephenate dehydratase activity"/>
    <property type="evidence" value="ECO:0007669"/>
    <property type="project" value="UniProtKB-EC"/>
</dbReference>
<dbReference type="Gene3D" id="3.40.190.10">
    <property type="entry name" value="Periplasmic binding protein-like II"/>
    <property type="match status" value="2"/>
</dbReference>
<evidence type="ECO:0000256" key="9">
    <source>
        <dbReference type="ARBA" id="ARBA00022490"/>
    </source>
</evidence>
<dbReference type="InterPro" id="IPR045865">
    <property type="entry name" value="ACT-like_dom_sf"/>
</dbReference>
<evidence type="ECO:0000256" key="17">
    <source>
        <dbReference type="ARBA" id="ARBA00031520"/>
    </source>
</evidence>
<dbReference type="GO" id="GO:0009094">
    <property type="term" value="P:L-phenylalanine biosynthetic process"/>
    <property type="evidence" value="ECO:0007669"/>
    <property type="project" value="UniProtKB-UniPathway"/>
</dbReference>
<evidence type="ECO:0000256" key="19">
    <source>
        <dbReference type="PIRSR" id="PIRSR001500-2"/>
    </source>
</evidence>
<dbReference type="Gene3D" id="1.20.59.10">
    <property type="entry name" value="Chorismate mutase"/>
    <property type="match status" value="1"/>
</dbReference>
<dbReference type="GO" id="GO:0046417">
    <property type="term" value="P:chorismate metabolic process"/>
    <property type="evidence" value="ECO:0007669"/>
    <property type="project" value="InterPro"/>
</dbReference>
<dbReference type="OrthoDB" id="9802281at2"/>
<dbReference type="InterPro" id="IPR036263">
    <property type="entry name" value="Chorismate_II_sf"/>
</dbReference>
<evidence type="ECO:0000256" key="1">
    <source>
        <dbReference type="ARBA" id="ARBA00000824"/>
    </source>
</evidence>
<dbReference type="PROSITE" id="PS51168">
    <property type="entry name" value="CHORISMATE_MUT_2"/>
    <property type="match status" value="1"/>
</dbReference>
<dbReference type="EMBL" id="FOHN01000026">
    <property type="protein sequence ID" value="SET50479.1"/>
    <property type="molecule type" value="Genomic_DNA"/>
</dbReference>
<evidence type="ECO:0000256" key="15">
    <source>
        <dbReference type="ARBA" id="ARBA00023268"/>
    </source>
</evidence>
<dbReference type="PIRSF" id="PIRSF001500">
    <property type="entry name" value="Chor_mut_pdt_Ppr"/>
    <property type="match status" value="1"/>
</dbReference>
<evidence type="ECO:0000256" key="11">
    <source>
        <dbReference type="ARBA" id="ARBA00023141"/>
    </source>
</evidence>
<feature type="domain" description="Chorismate mutase" evidence="20">
    <location>
        <begin position="1"/>
        <end position="87"/>
    </location>
</feature>
<evidence type="ECO:0000256" key="6">
    <source>
        <dbReference type="ARBA" id="ARBA00013147"/>
    </source>
</evidence>
<accession>A0A1I0EXV6</accession>
<dbReference type="GO" id="GO:0004106">
    <property type="term" value="F:chorismate mutase activity"/>
    <property type="evidence" value="ECO:0007669"/>
    <property type="project" value="UniProtKB-EC"/>
</dbReference>
<feature type="domain" description="ACT" evidence="22">
    <location>
        <begin position="297"/>
        <end position="376"/>
    </location>
</feature>
<gene>
    <name evidence="23" type="ORF">SAMN04487772_12627</name>
</gene>
<dbReference type="STRING" id="29364.SAMN04487772_12627"/>
<dbReference type="PANTHER" id="PTHR21022">
    <property type="entry name" value="PREPHENATE DEHYDRATASE P PROTEIN"/>
    <property type="match status" value="1"/>
</dbReference>
<evidence type="ECO:0000256" key="10">
    <source>
        <dbReference type="ARBA" id="ARBA00022605"/>
    </source>
</evidence>
<dbReference type="PROSITE" id="PS00858">
    <property type="entry name" value="PREPHENATE_DEHYDR_2"/>
    <property type="match status" value="1"/>
</dbReference>
<evidence type="ECO:0000256" key="7">
    <source>
        <dbReference type="ARBA" id="ARBA00014401"/>
    </source>
</evidence>
<evidence type="ECO:0000256" key="2">
    <source>
        <dbReference type="ARBA" id="ARBA00002364"/>
    </source>
</evidence>
<keyword evidence="12" id="KW-0584">Phenylalanine biosynthesis</keyword>
<keyword evidence="24" id="KW-1185">Reference proteome</keyword>
<evidence type="ECO:0000256" key="5">
    <source>
        <dbReference type="ARBA" id="ARBA00004817"/>
    </source>
</evidence>
<comment type="pathway">
    <text evidence="4">Amino-acid biosynthesis; L-phenylalanine biosynthesis; phenylpyruvate from prephenate: step 1/1.</text>
</comment>
<evidence type="ECO:0000256" key="4">
    <source>
        <dbReference type="ARBA" id="ARBA00004741"/>
    </source>
</evidence>
<evidence type="ECO:0000259" key="20">
    <source>
        <dbReference type="PROSITE" id="PS51168"/>
    </source>
</evidence>
<evidence type="ECO:0000256" key="13">
    <source>
        <dbReference type="ARBA" id="ARBA00023235"/>
    </source>
</evidence>
<evidence type="ECO:0000256" key="14">
    <source>
        <dbReference type="ARBA" id="ARBA00023239"/>
    </source>
</evidence>
<dbReference type="RefSeq" id="WP_092478670.1">
    <property type="nucleotide sequence ID" value="NZ_FOHN01000026.1"/>
</dbReference>
<dbReference type="GO" id="GO:0005737">
    <property type="term" value="C:cytoplasm"/>
    <property type="evidence" value="ECO:0007669"/>
    <property type="project" value="UniProtKB-SubCell"/>
</dbReference>
<dbReference type="Pfam" id="PF00800">
    <property type="entry name" value="PDT"/>
    <property type="match status" value="1"/>
</dbReference>
<name>A0A1I0EXV6_9FIRM</name>
<dbReference type="CDD" id="cd04905">
    <property type="entry name" value="ACT_CM-PDT"/>
    <property type="match status" value="1"/>
</dbReference>
<dbReference type="Proteomes" id="UP000199800">
    <property type="component" value="Unassembled WGS sequence"/>
</dbReference>
<evidence type="ECO:0000313" key="24">
    <source>
        <dbReference type="Proteomes" id="UP000199800"/>
    </source>
</evidence>
<comment type="pathway">
    <text evidence="5">Metabolic intermediate biosynthesis; prephenate biosynthesis; prephenate from chorismate: step 1/1.</text>
</comment>
<dbReference type="InterPro" id="IPR002701">
    <property type="entry name" value="CM_II_prokaryot"/>
</dbReference>
<evidence type="ECO:0000256" key="3">
    <source>
        <dbReference type="ARBA" id="ARBA00004496"/>
    </source>
</evidence>
<dbReference type="Pfam" id="PF01817">
    <property type="entry name" value="CM_2"/>
    <property type="match status" value="1"/>
</dbReference>
<dbReference type="UniPathway" id="UPA00120">
    <property type="reaction ID" value="UER00203"/>
</dbReference>
<comment type="subcellular location">
    <subcellularLocation>
        <location evidence="3">Cytoplasm</location>
    </subcellularLocation>
</comment>
<dbReference type="SUPFAM" id="SSF55021">
    <property type="entry name" value="ACT-like"/>
    <property type="match status" value="1"/>
</dbReference>
<dbReference type="UniPathway" id="UPA00121">
    <property type="reaction ID" value="UER00345"/>
</dbReference>
<evidence type="ECO:0000256" key="16">
    <source>
        <dbReference type="ARBA" id="ARBA00031175"/>
    </source>
</evidence>
<evidence type="ECO:0000259" key="21">
    <source>
        <dbReference type="PROSITE" id="PS51171"/>
    </source>
</evidence>
<dbReference type="PROSITE" id="PS51671">
    <property type="entry name" value="ACT"/>
    <property type="match status" value="1"/>
</dbReference>
<dbReference type="InterPro" id="IPR001086">
    <property type="entry name" value="Preph_deHydtase"/>
</dbReference>
<dbReference type="InterPro" id="IPR036979">
    <property type="entry name" value="CM_dom_sf"/>
</dbReference>